<sequence length="330" mass="35636">MMFSRIAPVVLFTAFSLSVAGAYVSEGRQPLTRPGVMSDAQMEALTTYYTEMKLALQVGDDARFEELINQQIQNMQSGATQSVQPDRLPAPYGELRDLLMDGSVASTKALLARHPDLDLNAPQGRYGAVPLIWATGHPEFMPAMVRLLLEHGADPSFEAASGYTLVHAATSPFTYYSQPQDMDALLDMLPPELAVQPDRRGLTPLHLALINSHTVQASGLLNHGADPNAPPPRNLSVEFQPGYPPLMIAGGNVSLVQVLLGAGADPTATNLQGRSILDVVTEDARQSELELQDRLSASAAEESDREYAADYARARDMIRAAVDGRLARGD</sequence>
<keyword evidence="4" id="KW-0732">Signal</keyword>
<evidence type="ECO:0000256" key="3">
    <source>
        <dbReference type="PROSITE-ProRule" id="PRU00023"/>
    </source>
</evidence>
<dbReference type="PANTHER" id="PTHR24198">
    <property type="entry name" value="ANKYRIN REPEAT AND PROTEIN KINASE DOMAIN-CONTAINING PROTEIN"/>
    <property type="match status" value="1"/>
</dbReference>
<dbReference type="Proteomes" id="UP000199658">
    <property type="component" value="Unassembled WGS sequence"/>
</dbReference>
<dbReference type="PANTHER" id="PTHR24198:SF165">
    <property type="entry name" value="ANKYRIN REPEAT-CONTAINING PROTEIN-RELATED"/>
    <property type="match status" value="1"/>
</dbReference>
<keyword evidence="6" id="KW-1185">Reference proteome</keyword>
<keyword evidence="2 3" id="KW-0040">ANK repeat</keyword>
<evidence type="ECO:0000256" key="2">
    <source>
        <dbReference type="ARBA" id="ARBA00023043"/>
    </source>
</evidence>
<dbReference type="PROSITE" id="PS50297">
    <property type="entry name" value="ANK_REP_REGION"/>
    <property type="match status" value="1"/>
</dbReference>
<dbReference type="SMART" id="SM00248">
    <property type="entry name" value="ANK"/>
    <property type="match status" value="3"/>
</dbReference>
<reference evidence="6" key="1">
    <citation type="submission" date="2016-10" db="EMBL/GenBank/DDBJ databases">
        <authorList>
            <person name="Varghese N."/>
            <person name="Submissions S."/>
        </authorList>
    </citation>
    <scope>NUCLEOTIDE SEQUENCE [LARGE SCALE GENOMIC DNA]</scope>
    <source>
        <strain evidence="6">DSM 26921</strain>
    </source>
</reference>
<evidence type="ECO:0000313" key="5">
    <source>
        <dbReference type="EMBL" id="SFR55595.1"/>
    </source>
</evidence>
<dbReference type="SUPFAM" id="SSF48403">
    <property type="entry name" value="Ankyrin repeat"/>
    <property type="match status" value="1"/>
</dbReference>
<dbReference type="RefSeq" id="WP_090218707.1">
    <property type="nucleotide sequence ID" value="NZ_FOYO01000001.1"/>
</dbReference>
<gene>
    <name evidence="5" type="ORF">SAMN04488002_3163</name>
</gene>
<name>A0A1I6HMB9_9RHOB</name>
<evidence type="ECO:0000256" key="1">
    <source>
        <dbReference type="ARBA" id="ARBA00022737"/>
    </source>
</evidence>
<protein>
    <submittedName>
        <fullName evidence="5">Ankyrin repeat</fullName>
    </submittedName>
</protein>
<dbReference type="Pfam" id="PF12796">
    <property type="entry name" value="Ank_2"/>
    <property type="match status" value="1"/>
</dbReference>
<dbReference type="InterPro" id="IPR036770">
    <property type="entry name" value="Ankyrin_rpt-contain_sf"/>
</dbReference>
<evidence type="ECO:0000313" key="6">
    <source>
        <dbReference type="Proteomes" id="UP000199658"/>
    </source>
</evidence>
<accession>A0A1I6HMB9</accession>
<feature type="chain" id="PRO_5011636412" evidence="4">
    <location>
        <begin position="23"/>
        <end position="330"/>
    </location>
</feature>
<dbReference type="STRING" id="670154.SAMN04488002_3163"/>
<proteinExistence type="predicted"/>
<dbReference type="Gene3D" id="1.25.40.20">
    <property type="entry name" value="Ankyrin repeat-containing domain"/>
    <property type="match status" value="2"/>
</dbReference>
<dbReference type="PROSITE" id="PS50088">
    <property type="entry name" value="ANK_REPEAT"/>
    <property type="match status" value="1"/>
</dbReference>
<dbReference type="OrthoDB" id="928522at2"/>
<dbReference type="InterPro" id="IPR002110">
    <property type="entry name" value="Ankyrin_rpt"/>
</dbReference>
<organism evidence="5 6">
    <name type="scientific">Litoreibacter janthinus</name>
    <dbReference type="NCBI Taxonomy" id="670154"/>
    <lineage>
        <taxon>Bacteria</taxon>
        <taxon>Pseudomonadati</taxon>
        <taxon>Pseudomonadota</taxon>
        <taxon>Alphaproteobacteria</taxon>
        <taxon>Rhodobacterales</taxon>
        <taxon>Roseobacteraceae</taxon>
        <taxon>Litoreibacter</taxon>
    </lineage>
</organism>
<evidence type="ECO:0000256" key="4">
    <source>
        <dbReference type="SAM" id="SignalP"/>
    </source>
</evidence>
<dbReference type="AlphaFoldDB" id="A0A1I6HMB9"/>
<keyword evidence="1" id="KW-0677">Repeat</keyword>
<feature type="signal peptide" evidence="4">
    <location>
        <begin position="1"/>
        <end position="22"/>
    </location>
</feature>
<dbReference type="EMBL" id="FOYO01000001">
    <property type="protein sequence ID" value="SFR55595.1"/>
    <property type="molecule type" value="Genomic_DNA"/>
</dbReference>
<feature type="repeat" description="ANK" evidence="3">
    <location>
        <begin position="200"/>
        <end position="232"/>
    </location>
</feature>